<comment type="caution">
    <text evidence="2">The sequence shown here is derived from an EMBL/GenBank/DDBJ whole genome shotgun (WGS) entry which is preliminary data.</text>
</comment>
<dbReference type="InterPro" id="IPR056282">
    <property type="entry name" value="MROH2B-like_N_HEAT"/>
</dbReference>
<organism evidence="2 3">
    <name type="scientific">Ramazzottius varieornatus</name>
    <name type="common">Water bear</name>
    <name type="synonym">Tardigrade</name>
    <dbReference type="NCBI Taxonomy" id="947166"/>
    <lineage>
        <taxon>Eukaryota</taxon>
        <taxon>Metazoa</taxon>
        <taxon>Ecdysozoa</taxon>
        <taxon>Tardigrada</taxon>
        <taxon>Eutardigrada</taxon>
        <taxon>Parachela</taxon>
        <taxon>Hypsibioidea</taxon>
        <taxon>Ramazzottiidae</taxon>
        <taxon>Ramazzottius</taxon>
    </lineage>
</organism>
<protein>
    <recommendedName>
        <fullName evidence="1">MROH2B-like N-terminal HEAT-repeats domain-containing protein</fullName>
    </recommendedName>
</protein>
<dbReference type="OrthoDB" id="1884734at2759"/>
<evidence type="ECO:0000313" key="2">
    <source>
        <dbReference type="EMBL" id="GAU89683.1"/>
    </source>
</evidence>
<dbReference type="AlphaFoldDB" id="A0A1D1UTI3"/>
<name>A0A1D1UTI3_RAMVA</name>
<evidence type="ECO:0000313" key="3">
    <source>
        <dbReference type="Proteomes" id="UP000186922"/>
    </source>
</evidence>
<keyword evidence="3" id="KW-1185">Reference proteome</keyword>
<feature type="domain" description="MROH2B-like N-terminal HEAT-repeats" evidence="1">
    <location>
        <begin position="40"/>
        <end position="119"/>
    </location>
</feature>
<accession>A0A1D1UTI3</accession>
<gene>
    <name evidence="2" type="primary">RvY_02202-1</name>
    <name evidence="2" type="synonym">RvY_02202.1</name>
    <name evidence="2" type="ORF">RvY_02202</name>
</gene>
<reference evidence="2 3" key="1">
    <citation type="journal article" date="2016" name="Nat. Commun.">
        <title>Extremotolerant tardigrade genome and improved radiotolerance of human cultured cells by tardigrade-unique protein.</title>
        <authorList>
            <person name="Hashimoto T."/>
            <person name="Horikawa D.D."/>
            <person name="Saito Y."/>
            <person name="Kuwahara H."/>
            <person name="Kozuka-Hata H."/>
            <person name="Shin-I T."/>
            <person name="Minakuchi Y."/>
            <person name="Ohishi K."/>
            <person name="Motoyama A."/>
            <person name="Aizu T."/>
            <person name="Enomoto A."/>
            <person name="Kondo K."/>
            <person name="Tanaka S."/>
            <person name="Hara Y."/>
            <person name="Koshikawa S."/>
            <person name="Sagara H."/>
            <person name="Miura T."/>
            <person name="Yokobori S."/>
            <person name="Miyagawa K."/>
            <person name="Suzuki Y."/>
            <person name="Kubo T."/>
            <person name="Oyama M."/>
            <person name="Kohara Y."/>
            <person name="Fujiyama A."/>
            <person name="Arakawa K."/>
            <person name="Katayama T."/>
            <person name="Toyoda A."/>
            <person name="Kunieda T."/>
        </authorList>
    </citation>
    <scope>NUCLEOTIDE SEQUENCE [LARGE SCALE GENOMIC DNA]</scope>
    <source>
        <strain evidence="2 3">YOKOZUNA-1</strain>
    </source>
</reference>
<proteinExistence type="predicted"/>
<dbReference type="EMBL" id="BDGG01000001">
    <property type="protein sequence ID" value="GAU89683.1"/>
    <property type="molecule type" value="Genomic_DNA"/>
</dbReference>
<dbReference type="Pfam" id="PF23221">
    <property type="entry name" value="HEAT_MROH2B_1st"/>
    <property type="match status" value="1"/>
</dbReference>
<evidence type="ECO:0000259" key="1">
    <source>
        <dbReference type="Pfam" id="PF23221"/>
    </source>
</evidence>
<sequence>MLGTDSHYASRASFGVTDAFQLGKSRYDLSTYTGLEMVEIGSDVLVTMSHSHCIEMMKQMLNLFQSGHLPAPSTFQTFRRIFSTNANDFIPFLSAVLSMTVPLLGEAKSDALKRSIAGAV</sequence>
<dbReference type="Proteomes" id="UP000186922">
    <property type="component" value="Unassembled WGS sequence"/>
</dbReference>